<dbReference type="Gene3D" id="3.30.70.100">
    <property type="match status" value="1"/>
</dbReference>
<evidence type="ECO:0000259" key="9">
    <source>
        <dbReference type="Pfam" id="PF21082"/>
    </source>
</evidence>
<dbReference type="Pfam" id="PF21082">
    <property type="entry name" value="MS_channel_3rd"/>
    <property type="match status" value="1"/>
</dbReference>
<dbReference type="OrthoDB" id="9809206at2"/>
<evidence type="ECO:0000256" key="5">
    <source>
        <dbReference type="ARBA" id="ARBA00022989"/>
    </source>
</evidence>
<accession>A0A2T1M351</accession>
<dbReference type="InterPro" id="IPR049278">
    <property type="entry name" value="MS_channel_C"/>
</dbReference>
<dbReference type="InterPro" id="IPR011066">
    <property type="entry name" value="MscS_channel_C_sf"/>
</dbReference>
<dbReference type="InterPro" id="IPR023408">
    <property type="entry name" value="MscS_beta-dom_sf"/>
</dbReference>
<dbReference type="Pfam" id="PF00924">
    <property type="entry name" value="MS_channel_2nd"/>
    <property type="match status" value="1"/>
</dbReference>
<dbReference type="InterPro" id="IPR045276">
    <property type="entry name" value="YbiO_bact"/>
</dbReference>
<evidence type="ECO:0000256" key="3">
    <source>
        <dbReference type="ARBA" id="ARBA00022475"/>
    </source>
</evidence>
<evidence type="ECO:0000256" key="2">
    <source>
        <dbReference type="ARBA" id="ARBA00008017"/>
    </source>
</evidence>
<dbReference type="Gene3D" id="1.10.287.1260">
    <property type="match status" value="1"/>
</dbReference>
<dbReference type="GO" id="GO:0005886">
    <property type="term" value="C:plasma membrane"/>
    <property type="evidence" value="ECO:0007669"/>
    <property type="project" value="UniProtKB-SubCell"/>
</dbReference>
<reference evidence="10 11" key="1">
    <citation type="submission" date="2018-03" db="EMBL/GenBank/DDBJ databases">
        <title>The ancient ancestry and fast evolution of plastids.</title>
        <authorList>
            <person name="Moore K.R."/>
            <person name="Magnabosco C."/>
            <person name="Momper L."/>
            <person name="Gold D.A."/>
            <person name="Bosak T."/>
            <person name="Fournier G.P."/>
        </authorList>
    </citation>
    <scope>NUCLEOTIDE SEQUENCE [LARGE SCALE GENOMIC DNA]</scope>
    <source>
        <strain evidence="10 11">CCALA 016</strain>
    </source>
</reference>
<keyword evidence="5 7" id="KW-1133">Transmembrane helix</keyword>
<dbReference type="AlphaFoldDB" id="A0A2T1M351"/>
<evidence type="ECO:0000256" key="4">
    <source>
        <dbReference type="ARBA" id="ARBA00022692"/>
    </source>
</evidence>
<dbReference type="GO" id="GO:0008381">
    <property type="term" value="F:mechanosensitive monoatomic ion channel activity"/>
    <property type="evidence" value="ECO:0007669"/>
    <property type="project" value="InterPro"/>
</dbReference>
<evidence type="ECO:0000256" key="1">
    <source>
        <dbReference type="ARBA" id="ARBA00004651"/>
    </source>
</evidence>
<dbReference type="InterPro" id="IPR010920">
    <property type="entry name" value="LSM_dom_sf"/>
</dbReference>
<reference evidence="10 11" key="2">
    <citation type="submission" date="2018-03" db="EMBL/GenBank/DDBJ databases">
        <authorList>
            <person name="Keele B.F."/>
        </authorList>
    </citation>
    <scope>NUCLEOTIDE SEQUENCE [LARGE SCALE GENOMIC DNA]</scope>
    <source>
        <strain evidence="10 11">CCALA 016</strain>
    </source>
</reference>
<evidence type="ECO:0000259" key="8">
    <source>
        <dbReference type="Pfam" id="PF00924"/>
    </source>
</evidence>
<feature type="domain" description="Mechanosensitive ion channel MscS C-terminal" evidence="9">
    <location>
        <begin position="472"/>
        <end position="560"/>
    </location>
</feature>
<evidence type="ECO:0000256" key="6">
    <source>
        <dbReference type="ARBA" id="ARBA00023136"/>
    </source>
</evidence>
<feature type="transmembrane region" description="Helical" evidence="7">
    <location>
        <begin position="186"/>
        <end position="206"/>
    </location>
</feature>
<feature type="transmembrane region" description="Helical" evidence="7">
    <location>
        <begin position="304"/>
        <end position="326"/>
    </location>
</feature>
<feature type="transmembrane region" description="Helical" evidence="7">
    <location>
        <begin position="274"/>
        <end position="292"/>
    </location>
</feature>
<comment type="similarity">
    <text evidence="2">Belongs to the MscS (TC 1.A.23) family.</text>
</comment>
<protein>
    <submittedName>
        <fullName evidence="10">Mechanosensitive ion channel family protein</fullName>
    </submittedName>
</protein>
<evidence type="ECO:0000256" key="7">
    <source>
        <dbReference type="SAM" id="Phobius"/>
    </source>
</evidence>
<organism evidence="10 11">
    <name type="scientific">Aphanothece hegewaldii CCALA 016</name>
    <dbReference type="NCBI Taxonomy" id="2107694"/>
    <lineage>
        <taxon>Bacteria</taxon>
        <taxon>Bacillati</taxon>
        <taxon>Cyanobacteriota</taxon>
        <taxon>Cyanophyceae</taxon>
        <taxon>Oscillatoriophycideae</taxon>
        <taxon>Chroococcales</taxon>
        <taxon>Aphanothecaceae</taxon>
        <taxon>Aphanothece</taxon>
    </lineage>
</organism>
<sequence>MTQIVRKIALGIIGLLMISAIAFWKLPASAQTFFIPSQPRFSLTQPSHRIAITGDIEYTSVYLDGYALFQIASQDITTAESEQNGNLSPIQRRARRIERTLNSIVNTGFDPKTLLITTATLNNLTVIVAYDQKDLSRQVILTVTEIDALIDSSSVSTLAEQWSNIIYNALIEAWNARQPKARQRQIATVAIIAIGLIIISCLLTWVQKILKTRFNWLKKRAKEQSSRELEAVAPSHKAERFFYEPLGVLNAFHNQANIQQQLILNILLQRLDQIGLILLWFGGVAAILYVFPETRLEGRGVIRIPLNLFMIWLVLTLVSNLVSLYVNYKLREWVEQGSVVSGDPQRRILRAPTLLTVLRGIIGFVSFCIGVIWFLTWKGFLPSSFLTGAGLVGAALTFIFQNLLKDWVNGILIIFEDQYAVGDMIEFEGLIGIVENMSLRATQIRTADGRLSTIPHNQIIVAHNLSKDWSRVNFTIEVAYQTDPTVAIELMKQVSQEMAIDQQWQDDIIDPVNVIGVSRVAHTGIEIMMRITVKRLRQWDVEREFRRRLKLAFDQKGIAIGIPQQSLFFHGDT</sequence>
<evidence type="ECO:0000313" key="10">
    <source>
        <dbReference type="EMBL" id="PSF39267.1"/>
    </source>
</evidence>
<dbReference type="PANTHER" id="PTHR30460">
    <property type="entry name" value="MODERATE CONDUCTANCE MECHANOSENSITIVE CHANNEL YBIO"/>
    <property type="match status" value="1"/>
</dbReference>
<keyword evidence="3" id="KW-1003">Cell membrane</keyword>
<comment type="subcellular location">
    <subcellularLocation>
        <location evidence="1">Cell membrane</location>
        <topology evidence="1">Multi-pass membrane protein</topology>
    </subcellularLocation>
</comment>
<comment type="caution">
    <text evidence="10">The sequence shown here is derived from an EMBL/GenBank/DDBJ whole genome shotgun (WGS) entry which is preliminary data.</text>
</comment>
<proteinExistence type="inferred from homology"/>
<dbReference type="Proteomes" id="UP000239001">
    <property type="component" value="Unassembled WGS sequence"/>
</dbReference>
<dbReference type="PANTHER" id="PTHR30460:SF0">
    <property type="entry name" value="MODERATE CONDUCTANCE MECHANOSENSITIVE CHANNEL YBIO"/>
    <property type="match status" value="1"/>
</dbReference>
<keyword evidence="4 7" id="KW-0812">Transmembrane</keyword>
<name>A0A2T1M351_9CHRO</name>
<dbReference type="SUPFAM" id="SSF50182">
    <property type="entry name" value="Sm-like ribonucleoproteins"/>
    <property type="match status" value="1"/>
</dbReference>
<feature type="domain" description="Mechanosensitive ion channel MscS" evidence="8">
    <location>
        <begin position="402"/>
        <end position="467"/>
    </location>
</feature>
<evidence type="ECO:0000313" key="11">
    <source>
        <dbReference type="Proteomes" id="UP000239001"/>
    </source>
</evidence>
<dbReference type="SUPFAM" id="SSF82689">
    <property type="entry name" value="Mechanosensitive channel protein MscS (YggB), C-terminal domain"/>
    <property type="match status" value="1"/>
</dbReference>
<keyword evidence="6 7" id="KW-0472">Membrane</keyword>
<dbReference type="InterPro" id="IPR006685">
    <property type="entry name" value="MscS_channel_2nd"/>
</dbReference>
<gene>
    <name evidence="10" type="ORF">C7H19_00305</name>
</gene>
<dbReference type="EMBL" id="PXOH01000001">
    <property type="protein sequence ID" value="PSF39267.1"/>
    <property type="molecule type" value="Genomic_DNA"/>
</dbReference>
<keyword evidence="11" id="KW-1185">Reference proteome</keyword>
<feature type="transmembrane region" description="Helical" evidence="7">
    <location>
        <begin position="354"/>
        <end position="374"/>
    </location>
</feature>
<dbReference type="Gene3D" id="2.30.30.60">
    <property type="match status" value="1"/>
</dbReference>
<feature type="transmembrane region" description="Helical" evidence="7">
    <location>
        <begin position="380"/>
        <end position="400"/>
    </location>
</feature>